<feature type="compositionally biased region" description="Basic and acidic residues" evidence="1">
    <location>
        <begin position="1"/>
        <end position="14"/>
    </location>
</feature>
<evidence type="ECO:0000313" key="2">
    <source>
        <dbReference type="EMBL" id="GIL48108.1"/>
    </source>
</evidence>
<feature type="region of interest" description="Disordered" evidence="1">
    <location>
        <begin position="246"/>
        <end position="304"/>
    </location>
</feature>
<dbReference type="AlphaFoldDB" id="A0A8J4EV88"/>
<comment type="caution">
    <text evidence="2">The sequence shown here is derived from an EMBL/GenBank/DDBJ whole genome shotgun (WGS) entry which is preliminary data.</text>
</comment>
<accession>A0A8J4EV88</accession>
<keyword evidence="3" id="KW-1185">Reference proteome</keyword>
<evidence type="ECO:0000256" key="1">
    <source>
        <dbReference type="SAM" id="MobiDB-lite"/>
    </source>
</evidence>
<organism evidence="2 3">
    <name type="scientific">Volvox africanus</name>
    <dbReference type="NCBI Taxonomy" id="51714"/>
    <lineage>
        <taxon>Eukaryota</taxon>
        <taxon>Viridiplantae</taxon>
        <taxon>Chlorophyta</taxon>
        <taxon>core chlorophytes</taxon>
        <taxon>Chlorophyceae</taxon>
        <taxon>CS clade</taxon>
        <taxon>Chlamydomonadales</taxon>
        <taxon>Volvocaceae</taxon>
        <taxon>Volvox</taxon>
    </lineage>
</organism>
<gene>
    <name evidence="2" type="ORF">Vafri_4804</name>
</gene>
<feature type="region of interest" description="Disordered" evidence="1">
    <location>
        <begin position="1"/>
        <end position="22"/>
    </location>
</feature>
<feature type="region of interest" description="Disordered" evidence="1">
    <location>
        <begin position="152"/>
        <end position="174"/>
    </location>
</feature>
<dbReference type="EMBL" id="BNCO01000005">
    <property type="protein sequence ID" value="GIL48108.1"/>
    <property type="molecule type" value="Genomic_DNA"/>
</dbReference>
<protein>
    <submittedName>
        <fullName evidence="2">Uncharacterized protein</fullName>
    </submittedName>
</protein>
<dbReference type="Proteomes" id="UP000747399">
    <property type="component" value="Unassembled WGS sequence"/>
</dbReference>
<reference evidence="2" key="1">
    <citation type="journal article" date="2021" name="Proc. Natl. Acad. Sci. U.S.A.">
        <title>Three genomes in the algal genus Volvox reveal the fate of a haploid sex-determining region after a transition to homothallism.</title>
        <authorList>
            <person name="Yamamoto K."/>
            <person name="Hamaji T."/>
            <person name="Kawai-Toyooka H."/>
            <person name="Matsuzaki R."/>
            <person name="Takahashi F."/>
            <person name="Nishimura Y."/>
            <person name="Kawachi M."/>
            <person name="Noguchi H."/>
            <person name="Minakuchi Y."/>
            <person name="Umen J.G."/>
            <person name="Toyoda A."/>
            <person name="Nozaki H."/>
        </authorList>
    </citation>
    <scope>NUCLEOTIDE SEQUENCE</scope>
    <source>
        <strain evidence="2">NIES-3780</strain>
    </source>
</reference>
<proteinExistence type="predicted"/>
<evidence type="ECO:0000313" key="3">
    <source>
        <dbReference type="Proteomes" id="UP000747399"/>
    </source>
</evidence>
<feature type="compositionally biased region" description="Gly residues" evidence="1">
    <location>
        <begin position="276"/>
        <end position="285"/>
    </location>
</feature>
<name>A0A8J4EV88_9CHLO</name>
<sequence length="452" mass="47112">MSLQDHDRHHEWMAQRRPPPVVISEPELDSPSGPVMAGAVAPSEAGPIMLVSRPKSLGLPRLNPTTAGPIYALSGPADRQSLLYTGDASSSLAALRQDIFTSYRAICSALGEPERSDLVNGSLSPAAALGLPLPPALGAAVRRPALPGESGFPSAPLLLPPAPSGRLAAPRPPGQSGALAMGLGPDIGIEAVGSGADAGARILTPVGVSWGAISRLPAGAGVRSSNSVMGAMRSLSAGHAIHPSAADGLPPLAPGRGAGNHWPLGRPSVSSFSGNAGKGRAGSSGGPRVAMLSGLSQPQDPDSEFLGEESAVVYPPVGRSFSGGTSVAARVASVGAGAGDLGPGQMIDAMDDFRFRGGRSKHIQIEDLDNPSRLIPGFRRNDNMQLEVFLKVRTRRVLHACIRVRVFTFHERRLDIELWVVLSWGPKHDRHGGKAWVGEDESNKRRIVKQRV</sequence>